<organism evidence="1">
    <name type="scientific">Rhizophora mucronata</name>
    <name type="common">Asiatic mangrove</name>
    <dbReference type="NCBI Taxonomy" id="61149"/>
    <lineage>
        <taxon>Eukaryota</taxon>
        <taxon>Viridiplantae</taxon>
        <taxon>Streptophyta</taxon>
        <taxon>Embryophyta</taxon>
        <taxon>Tracheophyta</taxon>
        <taxon>Spermatophyta</taxon>
        <taxon>Magnoliopsida</taxon>
        <taxon>eudicotyledons</taxon>
        <taxon>Gunneridae</taxon>
        <taxon>Pentapetalae</taxon>
        <taxon>rosids</taxon>
        <taxon>fabids</taxon>
        <taxon>Malpighiales</taxon>
        <taxon>Rhizophoraceae</taxon>
        <taxon>Rhizophora</taxon>
    </lineage>
</organism>
<evidence type="ECO:0000313" key="1">
    <source>
        <dbReference type="EMBL" id="MBX02006.1"/>
    </source>
</evidence>
<dbReference type="AlphaFoldDB" id="A0A2P2K8H2"/>
<protein>
    <submittedName>
        <fullName evidence="1">Uncharacterized protein</fullName>
    </submittedName>
</protein>
<sequence>MLRFFLNNMYKSFKSHQLELQELHADLHLHQVQMGSTRNSDLNETLEGS</sequence>
<accession>A0A2P2K8H2</accession>
<reference evidence="1" key="1">
    <citation type="submission" date="2018-02" db="EMBL/GenBank/DDBJ databases">
        <title>Rhizophora mucronata_Transcriptome.</title>
        <authorList>
            <person name="Meera S.P."/>
            <person name="Sreeshan A."/>
            <person name="Augustine A."/>
        </authorList>
    </citation>
    <scope>NUCLEOTIDE SEQUENCE</scope>
    <source>
        <tissue evidence="1">Leaf</tissue>
    </source>
</reference>
<proteinExistence type="predicted"/>
<dbReference type="EMBL" id="GGEC01021522">
    <property type="protein sequence ID" value="MBX02006.1"/>
    <property type="molecule type" value="Transcribed_RNA"/>
</dbReference>
<name>A0A2P2K8H2_RHIMU</name>